<organism evidence="6 7">
    <name type="scientific">Budvicia aquatica</name>
    <dbReference type="NCBI Taxonomy" id="82979"/>
    <lineage>
        <taxon>Bacteria</taxon>
        <taxon>Pseudomonadati</taxon>
        <taxon>Pseudomonadota</taxon>
        <taxon>Gammaproteobacteria</taxon>
        <taxon>Enterobacterales</taxon>
        <taxon>Budviciaceae</taxon>
        <taxon>Budvicia</taxon>
    </lineage>
</organism>
<dbReference type="Proteomes" id="UP000224974">
    <property type="component" value="Unassembled WGS sequence"/>
</dbReference>
<evidence type="ECO:0000256" key="4">
    <source>
        <dbReference type="ARBA" id="ARBA00023163"/>
    </source>
</evidence>
<dbReference type="Gene3D" id="3.40.190.290">
    <property type="match status" value="1"/>
</dbReference>
<keyword evidence="2" id="KW-0805">Transcription regulation</keyword>
<evidence type="ECO:0000256" key="3">
    <source>
        <dbReference type="ARBA" id="ARBA00023125"/>
    </source>
</evidence>
<dbReference type="InterPro" id="IPR050950">
    <property type="entry name" value="HTH-type_LysR_regulators"/>
</dbReference>
<dbReference type="GO" id="GO:0003700">
    <property type="term" value="F:DNA-binding transcription factor activity"/>
    <property type="evidence" value="ECO:0007669"/>
    <property type="project" value="InterPro"/>
</dbReference>
<comment type="caution">
    <text evidence="6">The sequence shown here is derived from an EMBL/GenBank/DDBJ whole genome shotgun (WGS) entry which is preliminary data.</text>
</comment>
<dbReference type="PANTHER" id="PTHR30419:SF30">
    <property type="entry name" value="LYSR FAMILY TRANSCRIPTIONAL REGULATOR"/>
    <property type="match status" value="1"/>
</dbReference>
<keyword evidence="3" id="KW-0238">DNA-binding</keyword>
<keyword evidence="4" id="KW-0804">Transcription</keyword>
<gene>
    <name evidence="6" type="ORF">CRN84_24290</name>
</gene>
<dbReference type="GO" id="GO:0003677">
    <property type="term" value="F:DNA binding"/>
    <property type="evidence" value="ECO:0007669"/>
    <property type="project" value="UniProtKB-KW"/>
</dbReference>
<keyword evidence="7" id="KW-1185">Reference proteome</keyword>
<dbReference type="PRINTS" id="PR00039">
    <property type="entry name" value="HTHLYSR"/>
</dbReference>
<dbReference type="PANTHER" id="PTHR30419">
    <property type="entry name" value="HTH-TYPE TRANSCRIPTIONAL REGULATOR YBHD"/>
    <property type="match status" value="1"/>
</dbReference>
<protein>
    <submittedName>
        <fullName evidence="6">LysR family transcriptional regulator</fullName>
    </submittedName>
</protein>
<evidence type="ECO:0000313" key="7">
    <source>
        <dbReference type="Proteomes" id="UP000224974"/>
    </source>
</evidence>
<dbReference type="OrthoDB" id="8437302at2"/>
<dbReference type="SUPFAM" id="SSF53850">
    <property type="entry name" value="Periplasmic binding protein-like II"/>
    <property type="match status" value="1"/>
</dbReference>
<name>A0A2C6DSN0_9GAMM</name>
<evidence type="ECO:0000313" key="6">
    <source>
        <dbReference type="EMBL" id="PHI32217.1"/>
    </source>
</evidence>
<evidence type="ECO:0000259" key="5">
    <source>
        <dbReference type="PROSITE" id="PS50931"/>
    </source>
</evidence>
<dbReference type="InterPro" id="IPR036388">
    <property type="entry name" value="WH-like_DNA-bd_sf"/>
</dbReference>
<dbReference type="PROSITE" id="PS50931">
    <property type="entry name" value="HTH_LYSR"/>
    <property type="match status" value="1"/>
</dbReference>
<feature type="domain" description="HTH lysR-type" evidence="5">
    <location>
        <begin position="9"/>
        <end position="66"/>
    </location>
</feature>
<dbReference type="SUPFAM" id="SSF46785">
    <property type="entry name" value="Winged helix' DNA-binding domain"/>
    <property type="match status" value="1"/>
</dbReference>
<evidence type="ECO:0000256" key="1">
    <source>
        <dbReference type="ARBA" id="ARBA00009437"/>
    </source>
</evidence>
<comment type="similarity">
    <text evidence="1">Belongs to the LysR transcriptional regulatory family.</text>
</comment>
<dbReference type="InterPro" id="IPR036390">
    <property type="entry name" value="WH_DNA-bd_sf"/>
</dbReference>
<dbReference type="AlphaFoldDB" id="A0A2C6DSN0"/>
<dbReference type="InterPro" id="IPR005119">
    <property type="entry name" value="LysR_subst-bd"/>
</dbReference>
<dbReference type="InterPro" id="IPR000847">
    <property type="entry name" value="LysR_HTH_N"/>
</dbReference>
<proteinExistence type="inferred from homology"/>
<dbReference type="STRING" id="1111728.GCA_000427805_00642"/>
<accession>A0A2C6DSN0</accession>
<dbReference type="Gene3D" id="1.10.10.10">
    <property type="entry name" value="Winged helix-like DNA-binding domain superfamily/Winged helix DNA-binding domain"/>
    <property type="match status" value="1"/>
</dbReference>
<sequence>MEKRVIMNLSIKQFRAFLALCEHRNFTRAAESVFLSQPAFSHLIYSIEKEAGVRLFDRNAKKVDLTSDGEVFQGIAAGIMREFNLGLSHWHDHLNREQFNVSVATLPSIAVKLLPNYIEHFKQIQPKAIFDVKDLPSDYCLSAVLNEVTELGIVGFLPKENGVDSHRIYTEKYFLALNKHHPLAQHSEISLEDISHNTVIRFGPTTSIYQSLHVDITNNENINYIEIEQLSTLFGLLLSNSGITFLPELTLYMFQHPDILVKPITGDNLIRNIYLIKKSGKQLSKSSHDFYDFLIETQRIP</sequence>
<dbReference type="EMBL" id="PDDX01000001">
    <property type="protein sequence ID" value="PHI32217.1"/>
    <property type="molecule type" value="Genomic_DNA"/>
</dbReference>
<dbReference type="Pfam" id="PF00126">
    <property type="entry name" value="HTH_1"/>
    <property type="match status" value="1"/>
</dbReference>
<reference evidence="7" key="1">
    <citation type="submission" date="2017-09" db="EMBL/GenBank/DDBJ databases">
        <title>FDA dAtabase for Regulatory Grade micrObial Sequences (FDA-ARGOS): Supporting development and validation of Infectious Disease Dx tests.</title>
        <authorList>
            <person name="Minogue T."/>
            <person name="Wolcott M."/>
            <person name="Wasieloski L."/>
            <person name="Aguilar W."/>
            <person name="Moore D."/>
            <person name="Tallon L."/>
            <person name="Sadzewicz L."/>
            <person name="Ott S."/>
            <person name="Zhao X."/>
            <person name="Nagaraj S."/>
            <person name="Vavikolanu K."/>
            <person name="Aluvathingal J."/>
            <person name="Nadendla S."/>
            <person name="Sichtig H."/>
        </authorList>
    </citation>
    <scope>NUCLEOTIDE SEQUENCE [LARGE SCALE GENOMIC DNA]</scope>
    <source>
        <strain evidence="7">FDAARGOS_387</strain>
    </source>
</reference>
<dbReference type="GO" id="GO:0005829">
    <property type="term" value="C:cytosol"/>
    <property type="evidence" value="ECO:0007669"/>
    <property type="project" value="TreeGrafter"/>
</dbReference>
<evidence type="ECO:0000256" key="2">
    <source>
        <dbReference type="ARBA" id="ARBA00023015"/>
    </source>
</evidence>
<dbReference type="Pfam" id="PF03466">
    <property type="entry name" value="LysR_substrate"/>
    <property type="match status" value="1"/>
</dbReference>